<accession>A0AAJ6QXW6</accession>
<sequence>MKVIVLIAALIGAAWAGDLHGYGGGLSFGHGHISHASIAKVSYVKTPVVSTTYVKQPVVSYISKPVKSISYVSKPVVSVHSAPIISHSYGGHGGSLGGYGGGHGWW</sequence>
<organism evidence="2 3">
    <name type="scientific">Galendromus occidentalis</name>
    <name type="common">western predatory mite</name>
    <dbReference type="NCBI Taxonomy" id="34638"/>
    <lineage>
        <taxon>Eukaryota</taxon>
        <taxon>Metazoa</taxon>
        <taxon>Ecdysozoa</taxon>
        <taxon>Arthropoda</taxon>
        <taxon>Chelicerata</taxon>
        <taxon>Arachnida</taxon>
        <taxon>Acari</taxon>
        <taxon>Parasitiformes</taxon>
        <taxon>Mesostigmata</taxon>
        <taxon>Gamasina</taxon>
        <taxon>Phytoseioidea</taxon>
        <taxon>Phytoseiidae</taxon>
        <taxon>Typhlodrominae</taxon>
        <taxon>Galendromus</taxon>
    </lineage>
</organism>
<keyword evidence="2" id="KW-1185">Reference proteome</keyword>
<evidence type="ECO:0000256" key="1">
    <source>
        <dbReference type="SAM" id="SignalP"/>
    </source>
</evidence>
<dbReference type="KEGG" id="goe:100906895"/>
<proteinExistence type="predicted"/>
<keyword evidence="1" id="KW-0732">Signal</keyword>
<feature type="signal peptide" evidence="1">
    <location>
        <begin position="1"/>
        <end position="16"/>
    </location>
</feature>
<dbReference type="AlphaFoldDB" id="A0AAJ6QXW6"/>
<dbReference type="Proteomes" id="UP000694867">
    <property type="component" value="Unplaced"/>
</dbReference>
<dbReference type="GeneID" id="100906895"/>
<gene>
    <name evidence="3" type="primary">LOC100906895</name>
</gene>
<feature type="chain" id="PRO_5042525813" evidence="1">
    <location>
        <begin position="17"/>
        <end position="106"/>
    </location>
</feature>
<protein>
    <submittedName>
        <fullName evidence="3">Uncharacterized protein LOC100906895</fullName>
    </submittedName>
</protein>
<name>A0AAJ6QXW6_9ACAR</name>
<dbReference type="RefSeq" id="XP_003747421.1">
    <property type="nucleotide sequence ID" value="XM_003747373.2"/>
</dbReference>
<evidence type="ECO:0000313" key="3">
    <source>
        <dbReference type="RefSeq" id="XP_003747421.1"/>
    </source>
</evidence>
<evidence type="ECO:0000313" key="2">
    <source>
        <dbReference type="Proteomes" id="UP000694867"/>
    </source>
</evidence>
<reference evidence="3" key="1">
    <citation type="submission" date="2025-08" db="UniProtKB">
        <authorList>
            <consortium name="RefSeq"/>
        </authorList>
    </citation>
    <scope>IDENTIFICATION</scope>
</reference>